<name>A0A5C5G5S5_9BASI</name>
<dbReference type="AlphaFoldDB" id="A0A5C5G5S5"/>
<gene>
    <name evidence="8" type="ORF">DMC30DRAFT_371436</name>
</gene>
<evidence type="ECO:0000256" key="2">
    <source>
        <dbReference type="ARBA" id="ARBA00004243"/>
    </source>
</evidence>
<sequence>MLSRTLLLPRIPPSLRTRTLCPRLAPPRPRPPPLPSRSRVLTTPHTPRHARFASTSAPPPPPPSRPRSTAYQNAREDHYRNRNRSLLLYSAATVLVVTATSYLAVPLYRVFCSTTGYAGTPQTDQSRFLPERLVARTDLDRRIRVTFNADSSDSLPWSFEPQQRDVRVLPGETALAFYTATNHSDEDIVGIATYNVTPNNIAPYFAKVECFCFEEQRLLAGEEVDLPVFFFIDRDFVDDPNMKDIREVTLSYTFFRARRDSFGNLVPAEGPLAVPNSAPVV</sequence>
<feature type="transmembrane region" description="Helical" evidence="7">
    <location>
        <begin position="86"/>
        <end position="105"/>
    </location>
</feature>
<protein>
    <submittedName>
        <fullName evidence="8">Cytochrome c oxidase assembly protein COX11</fullName>
    </submittedName>
</protein>
<dbReference type="SUPFAM" id="SSF110111">
    <property type="entry name" value="Ctag/Cox11"/>
    <property type="match status" value="1"/>
</dbReference>
<keyword evidence="5 7" id="KW-0472">Membrane</keyword>
<organism evidence="8 9">
    <name type="scientific">Rhodotorula diobovata</name>
    <dbReference type="NCBI Taxonomy" id="5288"/>
    <lineage>
        <taxon>Eukaryota</taxon>
        <taxon>Fungi</taxon>
        <taxon>Dikarya</taxon>
        <taxon>Basidiomycota</taxon>
        <taxon>Pucciniomycotina</taxon>
        <taxon>Microbotryomycetes</taxon>
        <taxon>Sporidiobolales</taxon>
        <taxon>Sporidiobolaceae</taxon>
        <taxon>Rhodotorula</taxon>
    </lineage>
</organism>
<dbReference type="Proteomes" id="UP000311382">
    <property type="component" value="Unassembled WGS sequence"/>
</dbReference>
<keyword evidence="4 7" id="KW-1133">Transmembrane helix</keyword>
<dbReference type="Gene3D" id="2.60.370.10">
    <property type="entry name" value="Ctag/Cox11"/>
    <property type="match status" value="1"/>
</dbReference>
<dbReference type="HAMAP" id="MF_00155">
    <property type="entry name" value="CtaG"/>
    <property type="match status" value="1"/>
</dbReference>
<accession>A0A5C5G5S5</accession>
<feature type="compositionally biased region" description="Pro residues" evidence="6">
    <location>
        <begin position="24"/>
        <end position="35"/>
    </location>
</feature>
<dbReference type="STRING" id="5288.A0A5C5G5S5"/>
<evidence type="ECO:0000313" key="8">
    <source>
        <dbReference type="EMBL" id="TNY24440.1"/>
    </source>
</evidence>
<dbReference type="InterPro" id="IPR023471">
    <property type="entry name" value="CtaG/Cox11_dom_sf"/>
</dbReference>
<comment type="function">
    <text evidence="1">Exerts its effect at some terminal stage of cytochrome c oxidase synthesis, probably by being involved in the insertion of the copper B into subunit I.</text>
</comment>
<dbReference type="GO" id="GO:0005759">
    <property type="term" value="C:mitochondrial matrix"/>
    <property type="evidence" value="ECO:0007669"/>
    <property type="project" value="UniProtKB-ARBA"/>
</dbReference>
<evidence type="ECO:0000313" key="9">
    <source>
        <dbReference type="Proteomes" id="UP000311382"/>
    </source>
</evidence>
<dbReference type="GO" id="GO:0005743">
    <property type="term" value="C:mitochondrial inner membrane"/>
    <property type="evidence" value="ECO:0007669"/>
    <property type="project" value="UniProtKB-SubCell"/>
</dbReference>
<dbReference type="EMBL" id="SOZI01000003">
    <property type="protein sequence ID" value="TNY24440.1"/>
    <property type="molecule type" value="Genomic_DNA"/>
</dbReference>
<dbReference type="FunFam" id="2.60.370.10:FF:000001">
    <property type="entry name" value="COX11 cytochrome c oxidase assembly homolog"/>
    <property type="match status" value="1"/>
</dbReference>
<evidence type="ECO:0000256" key="4">
    <source>
        <dbReference type="ARBA" id="ARBA00022989"/>
    </source>
</evidence>
<comment type="subcellular location">
    <subcellularLocation>
        <location evidence="2">Mitochondrion inner membrane</location>
        <topology evidence="2">Single-pass membrane protein</topology>
        <orientation evidence="2">Intermembrane side</orientation>
    </subcellularLocation>
</comment>
<keyword evidence="9" id="KW-1185">Reference proteome</keyword>
<proteinExistence type="inferred from homology"/>
<dbReference type="PANTHER" id="PTHR21320:SF3">
    <property type="entry name" value="CYTOCHROME C OXIDASE ASSEMBLY PROTEIN COX11, MITOCHONDRIAL-RELATED"/>
    <property type="match status" value="1"/>
</dbReference>
<reference evidence="8 9" key="1">
    <citation type="submission" date="2019-03" db="EMBL/GenBank/DDBJ databases">
        <title>Rhodosporidium diobovatum UCD-FST 08-225 genome sequencing, assembly, and annotation.</title>
        <authorList>
            <person name="Fakankun I.U."/>
            <person name="Fristensky B."/>
            <person name="Levin D.B."/>
        </authorList>
    </citation>
    <scope>NUCLEOTIDE SEQUENCE [LARGE SCALE GENOMIC DNA]</scope>
    <source>
        <strain evidence="8 9">UCD-FST 08-225</strain>
    </source>
</reference>
<evidence type="ECO:0000256" key="3">
    <source>
        <dbReference type="ARBA" id="ARBA00022692"/>
    </source>
</evidence>
<comment type="caution">
    <text evidence="8">The sequence shown here is derived from an EMBL/GenBank/DDBJ whole genome shotgun (WGS) entry which is preliminary data.</text>
</comment>
<feature type="region of interest" description="Disordered" evidence="6">
    <location>
        <begin position="17"/>
        <end position="72"/>
    </location>
</feature>
<evidence type="ECO:0000256" key="5">
    <source>
        <dbReference type="ARBA" id="ARBA00023136"/>
    </source>
</evidence>
<dbReference type="PANTHER" id="PTHR21320">
    <property type="entry name" value="CYTOCHROME C OXIDASE ASSEMBLY PROTEIN COX11-RELATED"/>
    <property type="match status" value="1"/>
</dbReference>
<dbReference type="OrthoDB" id="1704689at2759"/>
<keyword evidence="3 7" id="KW-0812">Transmembrane</keyword>
<evidence type="ECO:0000256" key="6">
    <source>
        <dbReference type="SAM" id="MobiDB-lite"/>
    </source>
</evidence>
<dbReference type="NCBIfam" id="NF003465">
    <property type="entry name" value="PRK05089.1"/>
    <property type="match status" value="1"/>
</dbReference>
<dbReference type="GO" id="GO:0005507">
    <property type="term" value="F:copper ion binding"/>
    <property type="evidence" value="ECO:0007669"/>
    <property type="project" value="InterPro"/>
</dbReference>
<dbReference type="InterPro" id="IPR007533">
    <property type="entry name" value="Cyt_c_oxidase_assmbl_CtaG"/>
</dbReference>
<evidence type="ECO:0000256" key="1">
    <source>
        <dbReference type="ARBA" id="ARBA00004007"/>
    </source>
</evidence>
<evidence type="ECO:0000256" key="7">
    <source>
        <dbReference type="SAM" id="Phobius"/>
    </source>
</evidence>
<dbReference type="Pfam" id="PF04442">
    <property type="entry name" value="CtaG_Cox11"/>
    <property type="match status" value="1"/>
</dbReference>